<dbReference type="EMBL" id="LFTY01000001">
    <property type="protein sequence ID" value="KMW60568.1"/>
    <property type="molecule type" value="Genomic_DNA"/>
</dbReference>
<feature type="domain" description="DUF6473" evidence="1">
    <location>
        <begin position="1"/>
        <end position="270"/>
    </location>
</feature>
<comment type="caution">
    <text evidence="2">The sequence shown here is derived from an EMBL/GenBank/DDBJ whole genome shotgun (WGS) entry which is preliminary data.</text>
</comment>
<dbReference type="OrthoDB" id="7838347at2"/>
<accession>A0A0J9H4I5</accession>
<keyword evidence="3" id="KW-1185">Reference proteome</keyword>
<dbReference type="STRING" id="1675527.AIOL_000730"/>
<sequence length="272" mass="30335">MTYESHGPEVLDYFPCRYGRSKLLFRGPRRRLSGDYVAFLGGIETYGKFVELPFPTLAEHETGVKAVNLGCANVGVDAYLTDKSLLEICANARVTVIQVMGAQNMSNRYYAVHPRRNDRFLRASSLLHKIYAEVDFTEFSFTRHLLSSLAAVSPEKFGMVETELREAWVARMSDLLDQIGGKVVLLWLADHAPGEGPIDTEPMFIDRDMIARLADRVAETVEIVATPEERAAGFDEMVFGALEQPAAEELLGPVVHRRLALALAPILKRHLA</sequence>
<reference evidence="2 3" key="1">
    <citation type="submission" date="2015-06" db="EMBL/GenBank/DDBJ databases">
        <title>Draft genome sequence of an Alphaproteobacteria species associated to the Mediterranean sponge Oscarella lobularis.</title>
        <authorList>
            <person name="Jourda C."/>
            <person name="Santini S."/>
            <person name="Claverie J.-M."/>
        </authorList>
    </citation>
    <scope>NUCLEOTIDE SEQUENCE [LARGE SCALE GENOMIC DNA]</scope>
    <source>
        <strain evidence="2">IGS</strain>
    </source>
</reference>
<dbReference type="RefSeq" id="WP_049641633.1">
    <property type="nucleotide sequence ID" value="NZ_LFTY01000001.1"/>
</dbReference>
<dbReference type="PATRIC" id="fig|1675527.3.peg.786"/>
<evidence type="ECO:0000259" key="1">
    <source>
        <dbReference type="Pfam" id="PF20078"/>
    </source>
</evidence>
<proteinExistence type="predicted"/>
<dbReference type="Proteomes" id="UP000037178">
    <property type="component" value="Unassembled WGS sequence"/>
</dbReference>
<protein>
    <recommendedName>
        <fullName evidence="1">DUF6473 domain-containing protein</fullName>
    </recommendedName>
</protein>
<dbReference type="AlphaFoldDB" id="A0A0J9H4I5"/>
<name>A0A0J9H4I5_9RHOB</name>
<organism evidence="2 3">
    <name type="scientific">Candidatus Rhodobacter oscarellae</name>
    <dbReference type="NCBI Taxonomy" id="1675527"/>
    <lineage>
        <taxon>Bacteria</taxon>
        <taxon>Pseudomonadati</taxon>
        <taxon>Pseudomonadota</taxon>
        <taxon>Alphaproteobacteria</taxon>
        <taxon>Rhodobacterales</taxon>
        <taxon>Rhodobacter group</taxon>
        <taxon>Rhodobacter</taxon>
    </lineage>
</organism>
<evidence type="ECO:0000313" key="2">
    <source>
        <dbReference type="EMBL" id="KMW60568.1"/>
    </source>
</evidence>
<dbReference type="InterPro" id="IPR045524">
    <property type="entry name" value="DUF6473"/>
</dbReference>
<evidence type="ECO:0000313" key="3">
    <source>
        <dbReference type="Proteomes" id="UP000037178"/>
    </source>
</evidence>
<gene>
    <name evidence="2" type="ORF">AIOL_000730</name>
</gene>
<dbReference type="Pfam" id="PF20078">
    <property type="entry name" value="DUF6473"/>
    <property type="match status" value="1"/>
</dbReference>